<feature type="compositionally biased region" description="Low complexity" evidence="1">
    <location>
        <begin position="210"/>
        <end position="245"/>
    </location>
</feature>
<feature type="compositionally biased region" description="Polar residues" evidence="1">
    <location>
        <begin position="257"/>
        <end position="277"/>
    </location>
</feature>
<dbReference type="AlphaFoldDB" id="A0A1R0GUP8"/>
<accession>A0A1R0GUP8</accession>
<protein>
    <submittedName>
        <fullName evidence="2">Uncharacterized protein</fullName>
    </submittedName>
</protein>
<dbReference type="Proteomes" id="UP000187455">
    <property type="component" value="Unassembled WGS sequence"/>
</dbReference>
<dbReference type="OrthoDB" id="5758239at2759"/>
<evidence type="ECO:0000256" key="1">
    <source>
        <dbReference type="SAM" id="MobiDB-lite"/>
    </source>
</evidence>
<keyword evidence="3" id="KW-1185">Reference proteome</keyword>
<comment type="caution">
    <text evidence="2">The sequence shown here is derived from an EMBL/GenBank/DDBJ whole genome shotgun (WGS) entry which is preliminary data.</text>
</comment>
<evidence type="ECO:0000313" key="2">
    <source>
        <dbReference type="EMBL" id="OLY80609.1"/>
    </source>
</evidence>
<sequence>MEYAIQNTGNGDFGTPFLDVLVSNSPRLSEKSSFSSYHTHTKPFSPKHGKNLHYISSPDTLGDEGFSDECFEYINSSSDESNDYKPAVKGPSKLASEKNSGSADIFFNYDPTMSDLCINKNQELGHSLGHYPALIFPNIDSLDSISSQLDRFVYLKSRGLVSRPKNDPLAPPGYEDFRVFGSSPKISHLKARRYSSKYSPSYPTSPRPVPKSVSFSPKSPSSKNYSPRFEPKLSQKSPLSPSSKKSPLRIPAIMFNLNKSSPEDSTQTKRSPSQGVRNQEAALKSLKTMIESLKTISYPNKKYAR</sequence>
<feature type="region of interest" description="Disordered" evidence="1">
    <location>
        <begin position="196"/>
        <end position="279"/>
    </location>
</feature>
<feature type="compositionally biased region" description="Basic residues" evidence="1">
    <location>
        <begin position="39"/>
        <end position="49"/>
    </location>
</feature>
<proteinExistence type="predicted"/>
<evidence type="ECO:0000313" key="3">
    <source>
        <dbReference type="Proteomes" id="UP000187455"/>
    </source>
</evidence>
<dbReference type="EMBL" id="LSSL01003316">
    <property type="protein sequence ID" value="OLY80609.1"/>
    <property type="molecule type" value="Genomic_DNA"/>
</dbReference>
<organism evidence="2 3">
    <name type="scientific">Smittium mucronatum</name>
    <dbReference type="NCBI Taxonomy" id="133383"/>
    <lineage>
        <taxon>Eukaryota</taxon>
        <taxon>Fungi</taxon>
        <taxon>Fungi incertae sedis</taxon>
        <taxon>Zoopagomycota</taxon>
        <taxon>Kickxellomycotina</taxon>
        <taxon>Harpellomycetes</taxon>
        <taxon>Harpellales</taxon>
        <taxon>Legeriomycetaceae</taxon>
        <taxon>Smittium</taxon>
    </lineage>
</organism>
<feature type="region of interest" description="Disordered" evidence="1">
    <location>
        <begin position="30"/>
        <end position="49"/>
    </location>
</feature>
<gene>
    <name evidence="2" type="ORF">AYI68_g5292</name>
</gene>
<reference evidence="2 3" key="1">
    <citation type="journal article" date="2016" name="Mol. Biol. Evol.">
        <title>Genome-Wide Survey of Gut Fungi (Harpellales) Reveals the First Horizontally Transferred Ubiquitin Gene from a Mosquito Host.</title>
        <authorList>
            <person name="Wang Y."/>
            <person name="White M.M."/>
            <person name="Kvist S."/>
            <person name="Moncalvo J.M."/>
        </authorList>
    </citation>
    <scope>NUCLEOTIDE SEQUENCE [LARGE SCALE GENOMIC DNA]</scope>
    <source>
        <strain evidence="2 3">ALG-7-W6</strain>
    </source>
</reference>
<name>A0A1R0GUP8_9FUNG</name>